<dbReference type="Proteomes" id="UP001597036">
    <property type="component" value="Unassembled WGS sequence"/>
</dbReference>
<dbReference type="InterPro" id="IPR000424">
    <property type="entry name" value="Primosome_PriB/ssb"/>
</dbReference>
<proteinExistence type="predicted"/>
<evidence type="ECO:0000313" key="5">
    <source>
        <dbReference type="Proteomes" id="UP001597036"/>
    </source>
</evidence>
<dbReference type="RefSeq" id="WP_377939110.1">
    <property type="nucleotide sequence ID" value="NZ_JBHTHQ010000021.1"/>
</dbReference>
<protein>
    <submittedName>
        <fullName evidence="4">Single-stranded DNA-binding protein</fullName>
    </submittedName>
</protein>
<reference evidence="5" key="1">
    <citation type="journal article" date="2019" name="Int. J. Syst. Evol. Microbiol.">
        <title>The Global Catalogue of Microorganisms (GCM) 10K type strain sequencing project: providing services to taxonomists for standard genome sequencing and annotation.</title>
        <authorList>
            <consortium name="The Broad Institute Genomics Platform"/>
            <consortium name="The Broad Institute Genome Sequencing Center for Infectious Disease"/>
            <person name="Wu L."/>
            <person name="Ma J."/>
        </authorList>
    </citation>
    <scope>NUCLEOTIDE SEQUENCE [LARGE SCALE GENOMIC DNA]</scope>
    <source>
        <strain evidence="5">CCM 8604</strain>
    </source>
</reference>
<keyword evidence="5" id="KW-1185">Reference proteome</keyword>
<dbReference type="PANTHER" id="PTHR10302:SF0">
    <property type="entry name" value="SINGLE-STRANDED DNA-BINDING PROTEIN, MITOCHONDRIAL"/>
    <property type="match status" value="1"/>
</dbReference>
<dbReference type="Pfam" id="PF00436">
    <property type="entry name" value="SSB"/>
    <property type="match status" value="1"/>
</dbReference>
<evidence type="ECO:0000256" key="2">
    <source>
        <dbReference type="PROSITE-ProRule" id="PRU00252"/>
    </source>
</evidence>
<name>A0ABW2Y6N2_9BIFI</name>
<dbReference type="Gene3D" id="2.40.50.140">
    <property type="entry name" value="Nucleic acid-binding proteins"/>
    <property type="match status" value="1"/>
</dbReference>
<gene>
    <name evidence="4" type="ORF">ACFQY8_06660</name>
</gene>
<dbReference type="InterPro" id="IPR011344">
    <property type="entry name" value="ssDNA-bd"/>
</dbReference>
<dbReference type="SUPFAM" id="SSF50249">
    <property type="entry name" value="Nucleic acid-binding proteins"/>
    <property type="match status" value="1"/>
</dbReference>
<accession>A0ABW2Y6N2</accession>
<dbReference type="EMBL" id="JBHTHQ010000021">
    <property type="protein sequence ID" value="MFD0705423.1"/>
    <property type="molecule type" value="Genomic_DNA"/>
</dbReference>
<dbReference type="GO" id="GO:0003677">
    <property type="term" value="F:DNA binding"/>
    <property type="evidence" value="ECO:0007669"/>
    <property type="project" value="UniProtKB-KW"/>
</dbReference>
<dbReference type="PANTHER" id="PTHR10302">
    <property type="entry name" value="SINGLE-STRANDED DNA-BINDING PROTEIN"/>
    <property type="match status" value="1"/>
</dbReference>
<dbReference type="PROSITE" id="PS50935">
    <property type="entry name" value="SSB"/>
    <property type="match status" value="1"/>
</dbReference>
<sequence length="151" mass="16421">MAHITHTVLTGYVGNAPKQWNSAGNSTACSFRVGSTRRYFSVKDNEWKSAETTWIQVKAFRRLADNVLKSLKVGDPVIIVGNLTIDQWEKDGIQHSAPVIEATSIGHDLGLGTDVFAKDEPINKTTDTLVETPPTEPSSVAEKSLPEAVMA</sequence>
<keyword evidence="1 2" id="KW-0238">DNA-binding</keyword>
<organism evidence="4 5">
    <name type="scientific">Alloscardovia venturai</name>
    <dbReference type="NCBI Taxonomy" id="1769421"/>
    <lineage>
        <taxon>Bacteria</taxon>
        <taxon>Bacillati</taxon>
        <taxon>Actinomycetota</taxon>
        <taxon>Actinomycetes</taxon>
        <taxon>Bifidobacteriales</taxon>
        <taxon>Bifidobacteriaceae</taxon>
        <taxon>Alloscardovia</taxon>
    </lineage>
</organism>
<evidence type="ECO:0000256" key="1">
    <source>
        <dbReference type="ARBA" id="ARBA00023125"/>
    </source>
</evidence>
<dbReference type="InterPro" id="IPR012340">
    <property type="entry name" value="NA-bd_OB-fold"/>
</dbReference>
<evidence type="ECO:0000256" key="3">
    <source>
        <dbReference type="SAM" id="MobiDB-lite"/>
    </source>
</evidence>
<comment type="caution">
    <text evidence="4">The sequence shown here is derived from an EMBL/GenBank/DDBJ whole genome shotgun (WGS) entry which is preliminary data.</text>
</comment>
<dbReference type="CDD" id="cd04496">
    <property type="entry name" value="SSB_OBF"/>
    <property type="match status" value="1"/>
</dbReference>
<feature type="region of interest" description="Disordered" evidence="3">
    <location>
        <begin position="125"/>
        <end position="151"/>
    </location>
</feature>
<evidence type="ECO:0000313" key="4">
    <source>
        <dbReference type="EMBL" id="MFD0705423.1"/>
    </source>
</evidence>